<accession>A0ABX8GSY1</accession>
<gene>
    <name evidence="2" type="ORF">KM029_15485</name>
</gene>
<evidence type="ECO:0000259" key="1">
    <source>
        <dbReference type="Pfam" id="PF14088"/>
    </source>
</evidence>
<proteinExistence type="predicted"/>
<evidence type="ECO:0000313" key="2">
    <source>
        <dbReference type="EMBL" id="QWG06699.1"/>
    </source>
</evidence>
<dbReference type="RefSeq" id="WP_144074104.1">
    <property type="nucleotide sequence ID" value="NZ_CP076128.1"/>
</dbReference>
<dbReference type="Pfam" id="PF14088">
    <property type="entry name" value="DUF4268"/>
    <property type="match status" value="1"/>
</dbReference>
<evidence type="ECO:0000313" key="3">
    <source>
        <dbReference type="Proteomes" id="UP000682802"/>
    </source>
</evidence>
<dbReference type="InterPro" id="IPR011856">
    <property type="entry name" value="tRNA_endonuc-like_dom_sf"/>
</dbReference>
<dbReference type="InterPro" id="IPR025364">
    <property type="entry name" value="DUF4268"/>
</dbReference>
<dbReference type="EMBL" id="CP076128">
    <property type="protein sequence ID" value="QWG06699.1"/>
    <property type="molecule type" value="Genomic_DNA"/>
</dbReference>
<organism evidence="2 3">
    <name type="scientific">Flammeovirga kamogawensis</name>
    <dbReference type="NCBI Taxonomy" id="373891"/>
    <lineage>
        <taxon>Bacteria</taxon>
        <taxon>Pseudomonadati</taxon>
        <taxon>Bacteroidota</taxon>
        <taxon>Cytophagia</taxon>
        <taxon>Cytophagales</taxon>
        <taxon>Flammeovirgaceae</taxon>
        <taxon>Flammeovirga</taxon>
    </lineage>
</organism>
<name>A0ABX8GSY1_9BACT</name>
<dbReference type="Gene3D" id="3.40.1350.10">
    <property type="match status" value="1"/>
</dbReference>
<keyword evidence="3" id="KW-1185">Reference proteome</keyword>
<protein>
    <submittedName>
        <fullName evidence="2">DUF4268 domain-containing protein</fullName>
    </submittedName>
</protein>
<feature type="domain" description="DUF4268" evidence="1">
    <location>
        <begin position="228"/>
        <end position="363"/>
    </location>
</feature>
<reference evidence="2 3" key="1">
    <citation type="submission" date="2021-05" db="EMBL/GenBank/DDBJ databases">
        <title>Comparative genomic studies on the polysaccharide-degrading batcterial strains of the Flammeovirga genus.</title>
        <authorList>
            <person name="Zewei F."/>
            <person name="Zheng Z."/>
            <person name="Yu L."/>
            <person name="Ruyue G."/>
            <person name="Yanhong M."/>
            <person name="Yuanyuan C."/>
            <person name="Jingyan G."/>
            <person name="Wenjun H."/>
        </authorList>
    </citation>
    <scope>NUCLEOTIDE SEQUENCE [LARGE SCALE GENOMIC DNA]</scope>
    <source>
        <strain evidence="2 3">YS10</strain>
    </source>
</reference>
<sequence length="378" mass="44269">MYLINTDNNKIEKIKAKSFSELGFKEREHLQEWLAKRPESLGEELLIIQKEFDGFNDTRERLDLLAIDKDGSLVIIENKLDDSGKDVTWQAMKYASYCSSLSKKQVIDIYQNYLDKSGKGEKAGDKISDFFNGQDIEEISINQGASQRIIMIAANFRKEVTSTVLWLMNFNLRVQCFKTTPYQLNDQLFLNIEQIIPMKEAEEYSIKMAEKSQEDISSKEEKKHRHFLRREFWTQYIVEINKVSKLYQNISPSDYHWIGASSGVRGVGYNSVISKKYARVELYIDRAKTAEENEMIFDFLYQQKETIEEKAGIRFTWERLEGKRAYRVKYEDATTNVFNKDEWSNMTSFMVDGMLKMERGFRDALKEVNKTLKTNKGV</sequence>
<dbReference type="Proteomes" id="UP000682802">
    <property type="component" value="Chromosome 1"/>
</dbReference>